<feature type="transmembrane region" description="Helical" evidence="13">
    <location>
        <begin position="812"/>
        <end position="835"/>
    </location>
</feature>
<evidence type="ECO:0000259" key="14">
    <source>
        <dbReference type="Pfam" id="PF19316"/>
    </source>
</evidence>
<evidence type="ECO:0000256" key="10">
    <source>
        <dbReference type="ARBA" id="ARBA00023180"/>
    </source>
</evidence>
<dbReference type="GO" id="GO:0005789">
    <property type="term" value="C:endoplasmic reticulum membrane"/>
    <property type="evidence" value="ECO:0007669"/>
    <property type="project" value="UniProtKB-SubCell"/>
</dbReference>
<evidence type="ECO:0000256" key="12">
    <source>
        <dbReference type="ARBA" id="ARBA00093602"/>
    </source>
</evidence>
<accession>A0A6J8E2Q6</accession>
<evidence type="ECO:0000256" key="13">
    <source>
        <dbReference type="SAM" id="Phobius"/>
    </source>
</evidence>
<dbReference type="InterPro" id="IPR045687">
    <property type="entry name" value="PIGG/GPI7_C"/>
</dbReference>
<feature type="domain" description="GPI ethanolamine phosphate transferase 2 C-terminal" evidence="14">
    <location>
        <begin position="903"/>
        <end position="1048"/>
    </location>
</feature>
<proteinExistence type="inferred from homology"/>
<keyword evidence="16" id="KW-1185">Reference proteome</keyword>
<comment type="pathway">
    <text evidence="2">Glycolipid biosynthesis; glycosylphosphatidylinositol-anchor biosynthesis.</text>
</comment>
<dbReference type="PANTHER" id="PTHR23071:SF1">
    <property type="entry name" value="GPI ETHANOLAMINE PHOSPHATE TRANSFERASE 3"/>
    <property type="match status" value="1"/>
</dbReference>
<organism evidence="15 16">
    <name type="scientific">Mytilus coruscus</name>
    <name type="common">Sea mussel</name>
    <dbReference type="NCBI Taxonomy" id="42192"/>
    <lineage>
        <taxon>Eukaryota</taxon>
        <taxon>Metazoa</taxon>
        <taxon>Spiralia</taxon>
        <taxon>Lophotrochozoa</taxon>
        <taxon>Mollusca</taxon>
        <taxon>Bivalvia</taxon>
        <taxon>Autobranchia</taxon>
        <taxon>Pteriomorphia</taxon>
        <taxon>Mytilida</taxon>
        <taxon>Mytiloidea</taxon>
        <taxon>Mytilidae</taxon>
        <taxon>Mytilinae</taxon>
        <taxon>Mytilus</taxon>
    </lineage>
</organism>
<evidence type="ECO:0000256" key="2">
    <source>
        <dbReference type="ARBA" id="ARBA00004687"/>
    </source>
</evidence>
<feature type="transmembrane region" description="Helical" evidence="13">
    <location>
        <begin position="1003"/>
        <end position="1024"/>
    </location>
</feature>
<feature type="transmembrane region" description="Helical" evidence="13">
    <location>
        <begin position="950"/>
        <end position="970"/>
    </location>
</feature>
<keyword evidence="8 13" id="KW-1133">Transmembrane helix</keyword>
<feature type="transmembrane region" description="Helical" evidence="13">
    <location>
        <begin position="847"/>
        <end position="867"/>
    </location>
</feature>
<dbReference type="InterPro" id="IPR039524">
    <property type="entry name" value="PIGO/GPI13"/>
</dbReference>
<feature type="transmembrane region" description="Helical" evidence="13">
    <location>
        <begin position="678"/>
        <end position="698"/>
    </location>
</feature>
<dbReference type="AlphaFoldDB" id="A0A6J8E2Q6"/>
<dbReference type="Pfam" id="PF19316">
    <property type="entry name" value="PIGO_PIGG"/>
    <property type="match status" value="1"/>
</dbReference>
<dbReference type="CDD" id="cd16023">
    <property type="entry name" value="GPI_EPT_3"/>
    <property type="match status" value="1"/>
</dbReference>
<protein>
    <recommendedName>
        <fullName evidence="12">GPI ethanolamine phosphate transferase 3, catalytic subunit</fullName>
    </recommendedName>
    <alternativeName>
        <fullName evidence="11">Phosphatidylinositol-glycan biosynthesis class O protein</fullName>
    </alternativeName>
</protein>
<keyword evidence="4" id="KW-0337">GPI-anchor biosynthesis</keyword>
<evidence type="ECO:0000256" key="3">
    <source>
        <dbReference type="ARBA" id="ARBA00008695"/>
    </source>
</evidence>
<reference evidence="15 16" key="1">
    <citation type="submission" date="2020-06" db="EMBL/GenBank/DDBJ databases">
        <authorList>
            <person name="Li R."/>
            <person name="Bekaert M."/>
        </authorList>
    </citation>
    <scope>NUCLEOTIDE SEQUENCE [LARGE SCALE GENOMIC DNA]</scope>
    <source>
        <strain evidence="16">wild</strain>
    </source>
</reference>
<feature type="transmembrane region" description="Helical" evidence="13">
    <location>
        <begin position="482"/>
        <end position="504"/>
    </location>
</feature>
<dbReference type="UniPathway" id="UPA00196"/>
<evidence type="ECO:0000256" key="4">
    <source>
        <dbReference type="ARBA" id="ARBA00022502"/>
    </source>
</evidence>
<keyword evidence="9 13" id="KW-0472">Membrane</keyword>
<keyword evidence="5 15" id="KW-0808">Transferase</keyword>
<evidence type="ECO:0000256" key="7">
    <source>
        <dbReference type="ARBA" id="ARBA00022824"/>
    </source>
</evidence>
<comment type="similarity">
    <text evidence="3">Belongs to the PIGG/PIGN/PIGO family. PIGO subfamily.</text>
</comment>
<dbReference type="Proteomes" id="UP000507470">
    <property type="component" value="Unassembled WGS sequence"/>
</dbReference>
<evidence type="ECO:0000256" key="1">
    <source>
        <dbReference type="ARBA" id="ARBA00004477"/>
    </source>
</evidence>
<feature type="transmembrane region" description="Helical" evidence="13">
    <location>
        <begin position="888"/>
        <end position="907"/>
    </location>
</feature>
<feature type="transmembrane region" description="Helical" evidence="13">
    <location>
        <begin position="618"/>
        <end position="640"/>
    </location>
</feature>
<evidence type="ECO:0000313" key="16">
    <source>
        <dbReference type="Proteomes" id="UP000507470"/>
    </source>
</evidence>
<feature type="transmembrane region" description="Helical" evidence="13">
    <location>
        <begin position="1039"/>
        <end position="1060"/>
    </location>
</feature>
<feature type="transmembrane region" description="Helical" evidence="13">
    <location>
        <begin position="710"/>
        <end position="729"/>
    </location>
</feature>
<dbReference type="Gene3D" id="3.40.720.10">
    <property type="entry name" value="Alkaline Phosphatase, subunit A"/>
    <property type="match status" value="1"/>
</dbReference>
<dbReference type="GO" id="GO:0051377">
    <property type="term" value="F:mannose-ethanolamine phosphotransferase activity"/>
    <property type="evidence" value="ECO:0007669"/>
    <property type="project" value="InterPro"/>
</dbReference>
<feature type="transmembrane region" description="Helical" evidence="13">
    <location>
        <begin position="749"/>
        <end position="767"/>
    </location>
</feature>
<evidence type="ECO:0000313" key="15">
    <source>
        <dbReference type="EMBL" id="CAC5414396.1"/>
    </source>
</evidence>
<keyword evidence="10" id="KW-0325">Glycoprotein</keyword>
<gene>
    <name evidence="15" type="ORF">MCOR_47208</name>
</gene>
<dbReference type="SUPFAM" id="SSF53649">
    <property type="entry name" value="Alkaline phosphatase-like"/>
    <property type="match status" value="1"/>
</dbReference>
<dbReference type="OrthoDB" id="272139at2759"/>
<dbReference type="PANTHER" id="PTHR23071">
    <property type="entry name" value="PHOSPHATIDYLINOSITOL GLYCAN"/>
    <property type="match status" value="1"/>
</dbReference>
<dbReference type="EMBL" id="CACVKT020008341">
    <property type="protein sequence ID" value="CAC5414396.1"/>
    <property type="molecule type" value="Genomic_DNA"/>
</dbReference>
<keyword evidence="7" id="KW-0256">Endoplasmic reticulum</keyword>
<feature type="transmembrane region" description="Helical" evidence="13">
    <location>
        <begin position="548"/>
        <end position="568"/>
    </location>
</feature>
<name>A0A6J8E2Q6_MYTCO</name>
<dbReference type="GO" id="GO:0006506">
    <property type="term" value="P:GPI anchor biosynthetic process"/>
    <property type="evidence" value="ECO:0007669"/>
    <property type="project" value="UniProtKB-UniPathway"/>
</dbReference>
<feature type="transmembrane region" description="Helical" evidence="13">
    <location>
        <begin position="449"/>
        <end position="470"/>
    </location>
</feature>
<evidence type="ECO:0000256" key="5">
    <source>
        <dbReference type="ARBA" id="ARBA00022679"/>
    </source>
</evidence>
<dbReference type="InterPro" id="IPR037675">
    <property type="entry name" value="PIG-O_N"/>
</dbReference>
<evidence type="ECO:0000256" key="9">
    <source>
        <dbReference type="ARBA" id="ARBA00023136"/>
    </source>
</evidence>
<dbReference type="FunFam" id="3.40.720.10:FF:000041">
    <property type="entry name" value="GPI ethanolamine phosphate transferase 3"/>
    <property type="match status" value="1"/>
</dbReference>
<dbReference type="InterPro" id="IPR002591">
    <property type="entry name" value="Phosphodiest/P_Trfase"/>
</dbReference>
<keyword evidence="6 13" id="KW-0812">Transmembrane</keyword>
<feature type="transmembrane region" description="Helical" evidence="13">
    <location>
        <begin position="510"/>
        <end position="528"/>
    </location>
</feature>
<dbReference type="Pfam" id="PF01663">
    <property type="entry name" value="Phosphodiest"/>
    <property type="match status" value="1"/>
</dbReference>
<comment type="subcellular location">
    <subcellularLocation>
        <location evidence="1">Endoplasmic reticulum membrane</location>
        <topology evidence="1">Multi-pass membrane protein</topology>
    </subcellularLocation>
</comment>
<evidence type="ECO:0000256" key="6">
    <source>
        <dbReference type="ARBA" id="ARBA00022692"/>
    </source>
</evidence>
<dbReference type="InterPro" id="IPR017850">
    <property type="entry name" value="Alkaline_phosphatase_core_sf"/>
</dbReference>
<sequence length="1080" mass="123834">MGQNFKCFFLLCFLILLYVCGLLIFAKGFLLKRVVVERNSSCKVDFAMQSDMHGEKGCWMHVRYKKAIIIVIDALRYDFASYDSTANDSIPYKNRLTFIKNSLMKPNNAKLYKFIADPPTTTLQRLKGLTTGSLPTFVDAGSNFASSEITEDNFIDQLIRHNKRIKFLGDDTWIGLFPNRFYKQFPYPSFNVKDLHTVDDGVLKHLYKEQNKNDWEVLVAHFLGVDHCGHRYGPNHSAMRDKLSQMNDMIRNVTRLMKDDTILFVMGDHGMTKTGDHGGDSKDELEAALFVYSPAQITSQHNLWKERDTISQIDFVPTISLLLGIPIPFSNLGQVIEELFTHCPWWQTTSDIKKVYHSTKALRLNAKQISYYLTSYYEYSSDFPIQKYYELQNLLDHAEKDLQALVTAMVKDGATRDITEDLKILRGHYIEYISEVGKICKGIWAKFDMMSISIGILTLILAISTNIYYIRISDSSEVPNTVVILILYCVVYLTYAVFQTFFVGETLSAFMVYILAVVGIIMIWILTFNFSAPEAVPETCLSLNINNIFSWMIMLLYFVLFFSNSFVVHEDSVTLFYTQTLSWIFCFKSIQSFLVKYDTSQLDQKAKRHKTQHKTYDIMRTLTQPSILAIFVTLLLNVLVRFSSNFRACREEQWTCSLSLFLYPLASLPDELTSYRNVRYFFSVGCVIFFLLAIRKYVKHSGNFQGNSAGIICIKYIYPVCGVAIALHWALQGLPQPILDALPVWQQIFLPRLVYILLFISFIATTIKPLTIHLLPKQEKFSVQADGTVIPQVYNKIKQNFKDEKEAEHPPIVFGLGTTYSSALINFVVIFYLLLVLLLGDGTSPSLLFAFLSVWLFLEVYTASGTFTKMVFSGDESSGFGLTKACKVNNIWPPVVFMSTLFSTYFYSTGHQATVPSIKWESAFTGFHGDFYYNIIPAILITLNTFAAEVFYSVLCPLLVIWPLTDGLFLKSMATKKEEPGHWKGDFLLLEDEDVYKQMLFRLFSSMFFFQGIKVLGSMCAAALHRRHLMVWKIFAPRFVFAAVSSFAVFGFTLLTYLIIINIHHALTRWVKQLEQKKKK</sequence>
<evidence type="ECO:0000256" key="11">
    <source>
        <dbReference type="ARBA" id="ARBA00079084"/>
    </source>
</evidence>
<evidence type="ECO:0000256" key="8">
    <source>
        <dbReference type="ARBA" id="ARBA00022989"/>
    </source>
</evidence>